<organism evidence="1 2">
    <name type="scientific">Neofusicoccum parvum</name>
    <dbReference type="NCBI Taxonomy" id="310453"/>
    <lineage>
        <taxon>Eukaryota</taxon>
        <taxon>Fungi</taxon>
        <taxon>Dikarya</taxon>
        <taxon>Ascomycota</taxon>
        <taxon>Pezizomycotina</taxon>
        <taxon>Dothideomycetes</taxon>
        <taxon>Dothideomycetes incertae sedis</taxon>
        <taxon>Botryosphaeriales</taxon>
        <taxon>Botryosphaeriaceae</taxon>
        <taxon>Neofusicoccum</taxon>
    </lineage>
</organism>
<keyword evidence="2" id="KW-1185">Reference proteome</keyword>
<name>A0ACB5SPL9_9PEZI</name>
<reference evidence="1" key="1">
    <citation type="submission" date="2024-09" db="EMBL/GenBank/DDBJ databases">
        <title>Draft Genome Sequences of Neofusicoccum parvum.</title>
        <authorList>
            <person name="Ashida A."/>
            <person name="Camagna M."/>
            <person name="Tanaka A."/>
            <person name="Takemoto D."/>
        </authorList>
    </citation>
    <scope>NUCLEOTIDE SEQUENCE</scope>
    <source>
        <strain evidence="1">PPO83</strain>
    </source>
</reference>
<protein>
    <submittedName>
        <fullName evidence="1">Glutaredoxin</fullName>
    </submittedName>
</protein>
<evidence type="ECO:0000313" key="1">
    <source>
        <dbReference type="EMBL" id="GME50850.1"/>
    </source>
</evidence>
<dbReference type="Proteomes" id="UP001165186">
    <property type="component" value="Unassembled WGS sequence"/>
</dbReference>
<sequence>MFRKHAQDSTTSRSKAAPPTKYALTSKPHGVTKKKPRGRSPSTRLGLDRKQSALEHPFSTAFKESSKTTHKTLITTAHTALASTRLAHLRRLATTNGLPLARRDDDNPNTTSPSSASSPTSSLPAAGPSPADRLPTTLELQASHNALVASIVAPFGSETIVAAPPSGGDGARLADLMADLGATVEREERRLRDLGEQWGRVQAEIRRLGEGLLGGDAVRGVMRGEGVGGVVVEGAGLSEERVEALGRLVEEMGEEGLQRCERVVEGERAARKNQVRHFLNTMKMMEED</sequence>
<comment type="caution">
    <text evidence="1">The sequence shown here is derived from an EMBL/GenBank/DDBJ whole genome shotgun (WGS) entry which is preliminary data.</text>
</comment>
<proteinExistence type="predicted"/>
<gene>
    <name evidence="1" type="primary">g6669</name>
    <name evidence="1" type="ORF">NpPPO83_00006669</name>
</gene>
<evidence type="ECO:0000313" key="2">
    <source>
        <dbReference type="Proteomes" id="UP001165186"/>
    </source>
</evidence>
<accession>A0ACB5SPL9</accession>
<dbReference type="EMBL" id="BSXG01000169">
    <property type="protein sequence ID" value="GME50850.1"/>
    <property type="molecule type" value="Genomic_DNA"/>
</dbReference>